<keyword evidence="11" id="KW-1185">Reference proteome</keyword>
<dbReference type="GO" id="GO:0050661">
    <property type="term" value="F:NADP binding"/>
    <property type="evidence" value="ECO:0007669"/>
    <property type="project" value="InterPro"/>
</dbReference>
<dbReference type="OrthoDB" id="9804315at2"/>
<comment type="pathway">
    <text evidence="1">Cofactor biosynthesis; tetrahydrofolate biosynthesis; 5,6,7,8-tetrahydrofolate from 7,8-dihydrofolate: step 1/1.</text>
</comment>
<dbReference type="EMBL" id="RXLP01000021">
    <property type="protein sequence ID" value="TCD54066.1"/>
    <property type="molecule type" value="Genomic_DNA"/>
</dbReference>
<evidence type="ECO:0000256" key="2">
    <source>
        <dbReference type="ARBA" id="ARBA00009539"/>
    </source>
</evidence>
<feature type="region of interest" description="Disordered" evidence="8">
    <location>
        <begin position="1"/>
        <end position="26"/>
    </location>
</feature>
<dbReference type="GO" id="GO:0046655">
    <property type="term" value="P:folic acid metabolic process"/>
    <property type="evidence" value="ECO:0007669"/>
    <property type="project" value="TreeGrafter"/>
</dbReference>
<dbReference type="Gene3D" id="3.40.430.10">
    <property type="entry name" value="Dihydrofolate Reductase, subunit A"/>
    <property type="match status" value="1"/>
</dbReference>
<reference evidence="10 11" key="1">
    <citation type="submission" date="2018-12" db="EMBL/GenBank/DDBJ databases">
        <title>Alloscrdovia theropitheci sp. nov: a novel taxon from the feces of the bleeding-herat monkey (Theropithecus geleda).</title>
        <authorList>
            <person name="Modesto M."/>
        </authorList>
    </citation>
    <scope>NUCLEOTIDE SEQUENCE [LARGE SCALE GENOMIC DNA]</scope>
    <source>
        <strain evidence="10 11">GLDI4/2</strain>
    </source>
</reference>
<dbReference type="PRINTS" id="PR00070">
    <property type="entry name" value="DHFR"/>
</dbReference>
<proteinExistence type="inferred from homology"/>
<protein>
    <recommendedName>
        <fullName evidence="3">dihydrofolate reductase</fullName>
        <ecNumber evidence="3">1.5.1.3</ecNumber>
    </recommendedName>
</protein>
<comment type="similarity">
    <text evidence="2 7">Belongs to the dihydrofolate reductase family.</text>
</comment>
<organism evidence="10 11">
    <name type="scientific">Alloscardovia theropitheci</name>
    <dbReference type="NCBI Taxonomy" id="2496842"/>
    <lineage>
        <taxon>Bacteria</taxon>
        <taxon>Bacillati</taxon>
        <taxon>Actinomycetota</taxon>
        <taxon>Actinomycetes</taxon>
        <taxon>Bifidobacteriales</taxon>
        <taxon>Bifidobacteriaceae</taxon>
        <taxon>Alloscardovia</taxon>
    </lineage>
</organism>
<evidence type="ECO:0000256" key="3">
    <source>
        <dbReference type="ARBA" id="ARBA00012856"/>
    </source>
</evidence>
<evidence type="ECO:0000256" key="7">
    <source>
        <dbReference type="RuleBase" id="RU004474"/>
    </source>
</evidence>
<dbReference type="GO" id="GO:0006730">
    <property type="term" value="P:one-carbon metabolic process"/>
    <property type="evidence" value="ECO:0007669"/>
    <property type="project" value="UniProtKB-KW"/>
</dbReference>
<dbReference type="GO" id="GO:0004146">
    <property type="term" value="F:dihydrofolate reductase activity"/>
    <property type="evidence" value="ECO:0007669"/>
    <property type="project" value="UniProtKB-EC"/>
</dbReference>
<feature type="domain" description="DHFR" evidence="9">
    <location>
        <begin position="48"/>
        <end position="230"/>
    </location>
</feature>
<feature type="compositionally biased region" description="Polar residues" evidence="8">
    <location>
        <begin position="1"/>
        <end position="15"/>
    </location>
</feature>
<dbReference type="SUPFAM" id="SSF53597">
    <property type="entry name" value="Dihydrofolate reductase-like"/>
    <property type="match status" value="1"/>
</dbReference>
<evidence type="ECO:0000313" key="11">
    <source>
        <dbReference type="Proteomes" id="UP000291289"/>
    </source>
</evidence>
<dbReference type="GO" id="GO:0046654">
    <property type="term" value="P:tetrahydrofolate biosynthetic process"/>
    <property type="evidence" value="ECO:0007669"/>
    <property type="project" value="UniProtKB-UniPathway"/>
</dbReference>
<evidence type="ECO:0000256" key="5">
    <source>
        <dbReference type="ARBA" id="ARBA00022857"/>
    </source>
</evidence>
<dbReference type="EC" id="1.5.1.3" evidence="3"/>
<dbReference type="Pfam" id="PF00186">
    <property type="entry name" value="DHFR_1"/>
    <property type="match status" value="1"/>
</dbReference>
<evidence type="ECO:0000256" key="4">
    <source>
        <dbReference type="ARBA" id="ARBA00022563"/>
    </source>
</evidence>
<dbReference type="PANTHER" id="PTHR48069:SF3">
    <property type="entry name" value="DIHYDROFOLATE REDUCTASE"/>
    <property type="match status" value="1"/>
</dbReference>
<dbReference type="PROSITE" id="PS51330">
    <property type="entry name" value="DHFR_2"/>
    <property type="match status" value="1"/>
</dbReference>
<dbReference type="PROSITE" id="PS00075">
    <property type="entry name" value="DHFR_1"/>
    <property type="match status" value="1"/>
</dbReference>
<keyword evidence="6" id="KW-0560">Oxidoreductase</keyword>
<evidence type="ECO:0000256" key="8">
    <source>
        <dbReference type="SAM" id="MobiDB-lite"/>
    </source>
</evidence>
<keyword evidence="5" id="KW-0521">NADP</keyword>
<dbReference type="Proteomes" id="UP000291289">
    <property type="component" value="Unassembled WGS sequence"/>
</dbReference>
<dbReference type="GO" id="GO:0046452">
    <property type="term" value="P:dihydrofolate metabolic process"/>
    <property type="evidence" value="ECO:0007669"/>
    <property type="project" value="TreeGrafter"/>
</dbReference>
<name>A0A4R0QZJ0_9BIFI</name>
<sequence length="231" mass="26426">MENDSSRSGYHQPQPASAGHNFRRFREDADEQWDDDIIEESTHSAEPLIKLIWAQAYDREGNPGALGLNGTMPWHLSEDMKAFKDHTITHPVIMGRKTWESLSEKFRPLSNRDNYVISHNPDYVAKGATVVSSLNDAIELASQPAIPDDGVRRDEIWIIGGAQIYSEAINRADEVYITDLDIHVEADAFAPLVHVDDENSLWSEEIIRDWTAPKDTKNEIKRYRFRVLRRA</sequence>
<dbReference type="InterPro" id="IPR024072">
    <property type="entry name" value="DHFR-like_dom_sf"/>
</dbReference>
<evidence type="ECO:0000259" key="9">
    <source>
        <dbReference type="PROSITE" id="PS51330"/>
    </source>
</evidence>
<accession>A0A4R0QZJ0</accession>
<dbReference type="PANTHER" id="PTHR48069">
    <property type="entry name" value="DIHYDROFOLATE REDUCTASE"/>
    <property type="match status" value="1"/>
</dbReference>
<evidence type="ECO:0000256" key="1">
    <source>
        <dbReference type="ARBA" id="ARBA00004903"/>
    </source>
</evidence>
<dbReference type="InterPro" id="IPR001796">
    <property type="entry name" value="DHFR_dom"/>
</dbReference>
<evidence type="ECO:0000256" key="6">
    <source>
        <dbReference type="ARBA" id="ARBA00023002"/>
    </source>
</evidence>
<dbReference type="RefSeq" id="WP_131284345.1">
    <property type="nucleotide sequence ID" value="NZ_RXLP01000021.1"/>
</dbReference>
<dbReference type="UniPathway" id="UPA00077">
    <property type="reaction ID" value="UER00158"/>
</dbReference>
<dbReference type="AlphaFoldDB" id="A0A4R0QZJ0"/>
<comment type="caution">
    <text evidence="10">The sequence shown here is derived from an EMBL/GenBank/DDBJ whole genome shotgun (WGS) entry which is preliminary data.</text>
</comment>
<dbReference type="CDD" id="cd00209">
    <property type="entry name" value="DHFR"/>
    <property type="match status" value="1"/>
</dbReference>
<keyword evidence="4" id="KW-0554">One-carbon metabolism</keyword>
<dbReference type="InterPro" id="IPR017925">
    <property type="entry name" value="DHFR_CS"/>
</dbReference>
<gene>
    <name evidence="10" type="ORF">EJ419_05255</name>
</gene>
<evidence type="ECO:0000313" key="10">
    <source>
        <dbReference type="EMBL" id="TCD54066.1"/>
    </source>
</evidence>
<dbReference type="InterPro" id="IPR012259">
    <property type="entry name" value="DHFR"/>
</dbReference>